<keyword evidence="1" id="KW-0812">Transmembrane</keyword>
<reference evidence="2 3" key="1">
    <citation type="submission" date="2018-05" db="EMBL/GenBank/DDBJ databases">
        <title>Genomic analysis of Gracilibacillus dipsosauri DD1 reveals novel features of a salt-tolerant amylase.</title>
        <authorList>
            <person name="Deutch C.E."/>
            <person name="Yang S."/>
        </authorList>
    </citation>
    <scope>NUCLEOTIDE SEQUENCE [LARGE SCALE GENOMIC DNA]</scope>
    <source>
        <strain evidence="2 3">DD1</strain>
    </source>
</reference>
<keyword evidence="3" id="KW-1185">Reference proteome</keyword>
<evidence type="ECO:0000313" key="2">
    <source>
        <dbReference type="EMBL" id="PWU68526.1"/>
    </source>
</evidence>
<dbReference type="OrthoDB" id="2973795at2"/>
<keyword evidence="1" id="KW-1133">Transmembrane helix</keyword>
<dbReference type="Proteomes" id="UP000245624">
    <property type="component" value="Unassembled WGS sequence"/>
</dbReference>
<dbReference type="RefSeq" id="WP_054859292.1">
    <property type="nucleotide sequence ID" value="NZ_JAJUIE010000002.1"/>
</dbReference>
<evidence type="ECO:0008006" key="4">
    <source>
        <dbReference type="Google" id="ProtNLM"/>
    </source>
</evidence>
<proteinExistence type="predicted"/>
<name>A0A317KZ68_9BACI</name>
<feature type="transmembrane region" description="Helical" evidence="1">
    <location>
        <begin position="16"/>
        <end position="38"/>
    </location>
</feature>
<comment type="caution">
    <text evidence="2">The sequence shown here is derived from an EMBL/GenBank/DDBJ whole genome shotgun (WGS) entry which is preliminary data.</text>
</comment>
<accession>A0A317KZ68</accession>
<protein>
    <recommendedName>
        <fullName evidence="4">Competence protein ComG</fullName>
    </recommendedName>
</protein>
<evidence type="ECO:0000313" key="3">
    <source>
        <dbReference type="Proteomes" id="UP000245624"/>
    </source>
</evidence>
<organism evidence="2 3">
    <name type="scientific">Gracilibacillus dipsosauri</name>
    <dbReference type="NCBI Taxonomy" id="178340"/>
    <lineage>
        <taxon>Bacteria</taxon>
        <taxon>Bacillati</taxon>
        <taxon>Bacillota</taxon>
        <taxon>Bacilli</taxon>
        <taxon>Bacillales</taxon>
        <taxon>Bacillaceae</taxon>
        <taxon>Gracilibacillus</taxon>
    </lineage>
</organism>
<sequence>MKRNLFPSHKSEHGYAFPYILFIISIFLLFTFHQLALYDLNRRTTYNQIEQYKLHTIYRMATNAFSKNMSVELPVTYSFPYGEAKLESTSINGNIAYYLVKMRTDKGAYQRQTFQRQYPK</sequence>
<dbReference type="AlphaFoldDB" id="A0A317KZ68"/>
<dbReference type="EMBL" id="QGTD01000008">
    <property type="protein sequence ID" value="PWU68526.1"/>
    <property type="molecule type" value="Genomic_DNA"/>
</dbReference>
<evidence type="ECO:0000256" key="1">
    <source>
        <dbReference type="SAM" id="Phobius"/>
    </source>
</evidence>
<keyword evidence="1" id="KW-0472">Membrane</keyword>
<gene>
    <name evidence="2" type="ORF">DLJ74_08800</name>
</gene>